<evidence type="ECO:0000259" key="6">
    <source>
        <dbReference type="Pfam" id="PF01416"/>
    </source>
</evidence>
<keyword evidence="3 4" id="KW-0413">Isomerase</keyword>
<dbReference type="EC" id="5.4.99.12" evidence="4"/>
<evidence type="ECO:0000256" key="1">
    <source>
        <dbReference type="ARBA" id="ARBA00009375"/>
    </source>
</evidence>
<comment type="similarity">
    <text evidence="1 4">Belongs to the tRNA pseudouridine synthase TruA family.</text>
</comment>
<dbReference type="Gene3D" id="3.30.70.660">
    <property type="entry name" value="Pseudouridine synthase I, catalytic domain, C-terminal subdomain"/>
    <property type="match status" value="1"/>
</dbReference>
<dbReference type="InterPro" id="IPR020094">
    <property type="entry name" value="TruA/RsuA/RluB/E/F_N"/>
</dbReference>
<comment type="catalytic activity">
    <reaction evidence="4">
        <text>uridine(38/39/40) in tRNA = pseudouridine(38/39/40) in tRNA</text>
        <dbReference type="Rhea" id="RHEA:22376"/>
        <dbReference type="Rhea" id="RHEA-COMP:10085"/>
        <dbReference type="Rhea" id="RHEA-COMP:10087"/>
        <dbReference type="ChEBI" id="CHEBI:65314"/>
        <dbReference type="ChEBI" id="CHEBI:65315"/>
        <dbReference type="EC" id="5.4.99.12"/>
    </reaction>
</comment>
<dbReference type="InterPro" id="IPR020095">
    <property type="entry name" value="PsdUridine_synth_TruA_C"/>
</dbReference>
<dbReference type="Pfam" id="PF01416">
    <property type="entry name" value="PseudoU_synth_1"/>
    <property type="match status" value="1"/>
</dbReference>
<dbReference type="InterPro" id="IPR001406">
    <property type="entry name" value="PsdUridine_synth_TruA"/>
</dbReference>
<comment type="caution">
    <text evidence="7">The sequence shown here is derived from an EMBL/GenBank/DDBJ whole genome shotgun (WGS) entry which is preliminary data.</text>
</comment>
<evidence type="ECO:0000256" key="4">
    <source>
        <dbReference type="RuleBase" id="RU003792"/>
    </source>
</evidence>
<dbReference type="GO" id="GO:0160147">
    <property type="term" value="F:tRNA pseudouridine(38-40) synthase activity"/>
    <property type="evidence" value="ECO:0007669"/>
    <property type="project" value="UniProtKB-EC"/>
</dbReference>
<dbReference type="OrthoDB" id="25767at2759"/>
<accession>A0A8J5XTY5</accession>
<keyword evidence="8" id="KW-1185">Reference proteome</keyword>
<gene>
    <name evidence="7" type="ORF">KFE25_008940</name>
</gene>
<keyword evidence="2 4" id="KW-0819">tRNA processing</keyword>
<dbReference type="SUPFAM" id="SSF55120">
    <property type="entry name" value="Pseudouridine synthase"/>
    <property type="match status" value="1"/>
</dbReference>
<proteinExistence type="inferred from homology"/>
<reference evidence="7" key="1">
    <citation type="submission" date="2021-05" db="EMBL/GenBank/DDBJ databases">
        <title>The genome of the haptophyte Pavlova lutheri (Diacronema luteri, Pavlovales) - a model for lipid biosynthesis in eukaryotic algae.</title>
        <authorList>
            <person name="Hulatt C.J."/>
            <person name="Posewitz M.C."/>
        </authorList>
    </citation>
    <scope>NUCLEOTIDE SEQUENCE</scope>
    <source>
        <strain evidence="7">NIVA-4/92</strain>
    </source>
</reference>
<dbReference type="GO" id="GO:0031119">
    <property type="term" value="P:tRNA pseudouridine synthesis"/>
    <property type="evidence" value="ECO:0007669"/>
    <property type="project" value="TreeGrafter"/>
</dbReference>
<dbReference type="GO" id="GO:0003723">
    <property type="term" value="F:RNA binding"/>
    <property type="evidence" value="ECO:0007669"/>
    <property type="project" value="InterPro"/>
</dbReference>
<dbReference type="GO" id="GO:0005634">
    <property type="term" value="C:nucleus"/>
    <property type="evidence" value="ECO:0007669"/>
    <property type="project" value="TreeGrafter"/>
</dbReference>
<evidence type="ECO:0000256" key="3">
    <source>
        <dbReference type="ARBA" id="ARBA00023235"/>
    </source>
</evidence>
<dbReference type="PANTHER" id="PTHR11142:SF5">
    <property type="entry name" value="TRNA PSEUDOURIDINE(38_39) SYNTHASE"/>
    <property type="match status" value="1"/>
</dbReference>
<dbReference type="GO" id="GO:0005737">
    <property type="term" value="C:cytoplasm"/>
    <property type="evidence" value="ECO:0007669"/>
    <property type="project" value="TreeGrafter"/>
</dbReference>
<feature type="region of interest" description="Disordered" evidence="5">
    <location>
        <begin position="437"/>
        <end position="457"/>
    </location>
</feature>
<dbReference type="HAMAP" id="MF_00171">
    <property type="entry name" value="TruA"/>
    <property type="match status" value="1"/>
</dbReference>
<dbReference type="GO" id="GO:1990481">
    <property type="term" value="P:mRNA pseudouridine synthesis"/>
    <property type="evidence" value="ECO:0007669"/>
    <property type="project" value="TreeGrafter"/>
</dbReference>
<evidence type="ECO:0000313" key="7">
    <source>
        <dbReference type="EMBL" id="KAG8470519.1"/>
    </source>
</evidence>
<evidence type="ECO:0000256" key="5">
    <source>
        <dbReference type="SAM" id="MobiDB-lite"/>
    </source>
</evidence>
<dbReference type="InterPro" id="IPR020097">
    <property type="entry name" value="PsdUridine_synth_TruA_a/b_dom"/>
</dbReference>
<dbReference type="InterPro" id="IPR020103">
    <property type="entry name" value="PsdUridine_synth_cat_dom_sf"/>
</dbReference>
<sequence>MADTHVDAGEDLSGLSREELIDRVVGLRRELRAASMTAASAVCAAPPAAPRAGLGSAKAEKRRRAFDFSKYYERHIALKVAYDGRTYDGLAALQESDNTVEGQLYVALEKTCLIRSRSECRFSKAGRTDKGVSSSGQVVALYVRSNRRVGEAPWADDSAELDYAARLNCVLPPEIRVLAWAPVDDAFDARFSAKYRVYRYYFLRGSLDLARMRQAASAFVGMHDMRNFCKADTEKVHSFVRTLTNFDVTPVAGPFAADAPDDACGHDARLQLCAFTIKGRAFLWHQVRCMVSVLFLVGRGLEPPEVVSRLLDVEAQPGKPQYSMASELPLVLQEIGYEPSIAWHCATPPTQALASSALKTFCDTSINLAYVSTLLAAVTGAAPSEQWWPAMGHMPGGGDRYSNSKVSRGGESLYIPLLRRSRNPPLVLRSLAELRAGRGGRAAEQPGQRVNEMDENE</sequence>
<dbReference type="PANTHER" id="PTHR11142">
    <property type="entry name" value="PSEUDOURIDYLATE SYNTHASE"/>
    <property type="match status" value="1"/>
</dbReference>
<dbReference type="OMA" id="YYERHIA"/>
<dbReference type="Proteomes" id="UP000751190">
    <property type="component" value="Unassembled WGS sequence"/>
</dbReference>
<dbReference type="AlphaFoldDB" id="A0A8J5XTY5"/>
<protein>
    <recommendedName>
        <fullName evidence="4">tRNA pseudouridine synthase</fullName>
        <ecNumber evidence="4">5.4.99.12</ecNumber>
    </recommendedName>
</protein>
<evidence type="ECO:0000313" key="8">
    <source>
        <dbReference type="Proteomes" id="UP000751190"/>
    </source>
</evidence>
<name>A0A8J5XTY5_DIALT</name>
<evidence type="ECO:0000256" key="2">
    <source>
        <dbReference type="ARBA" id="ARBA00022694"/>
    </source>
</evidence>
<feature type="domain" description="Pseudouridine synthase I TruA alpha/beta" evidence="6">
    <location>
        <begin position="215"/>
        <end position="338"/>
    </location>
</feature>
<dbReference type="NCBIfam" id="TIGR00071">
    <property type="entry name" value="hisT_truA"/>
    <property type="match status" value="1"/>
</dbReference>
<dbReference type="Gene3D" id="3.30.70.580">
    <property type="entry name" value="Pseudouridine synthase I, catalytic domain, N-terminal subdomain"/>
    <property type="match status" value="1"/>
</dbReference>
<organism evidence="7 8">
    <name type="scientific">Diacronema lutheri</name>
    <name type="common">Unicellular marine alga</name>
    <name type="synonym">Monochrysis lutheri</name>
    <dbReference type="NCBI Taxonomy" id="2081491"/>
    <lineage>
        <taxon>Eukaryota</taxon>
        <taxon>Haptista</taxon>
        <taxon>Haptophyta</taxon>
        <taxon>Pavlovophyceae</taxon>
        <taxon>Pavlovales</taxon>
        <taxon>Pavlovaceae</taxon>
        <taxon>Diacronema</taxon>
    </lineage>
</organism>
<dbReference type="EMBL" id="JAGTXO010000001">
    <property type="protein sequence ID" value="KAG8470519.1"/>
    <property type="molecule type" value="Genomic_DNA"/>
</dbReference>